<keyword evidence="4" id="KW-1185">Reference proteome</keyword>
<reference evidence="3" key="2">
    <citation type="submission" date="2023-05" db="EMBL/GenBank/DDBJ databases">
        <authorList>
            <consortium name="Lawrence Berkeley National Laboratory"/>
            <person name="Steindorff A."/>
            <person name="Hensen N."/>
            <person name="Bonometti L."/>
            <person name="Westerberg I."/>
            <person name="Brannstrom I.O."/>
            <person name="Guillou S."/>
            <person name="Cros-Aarteil S."/>
            <person name="Calhoun S."/>
            <person name="Haridas S."/>
            <person name="Kuo A."/>
            <person name="Mondo S."/>
            <person name="Pangilinan J."/>
            <person name="Riley R."/>
            <person name="Labutti K."/>
            <person name="Andreopoulos B."/>
            <person name="Lipzen A."/>
            <person name="Chen C."/>
            <person name="Yanf M."/>
            <person name="Daum C."/>
            <person name="Ng V."/>
            <person name="Clum A."/>
            <person name="Ohm R."/>
            <person name="Martin F."/>
            <person name="Silar P."/>
            <person name="Natvig D."/>
            <person name="Lalanne C."/>
            <person name="Gautier V."/>
            <person name="Ament-Velasquez S.L."/>
            <person name="Kruys A."/>
            <person name="Hutchinson M.I."/>
            <person name="Powell A.J."/>
            <person name="Barry K."/>
            <person name="Miller A.N."/>
            <person name="Grigoriev I.V."/>
            <person name="Debuchy R."/>
            <person name="Gladieux P."/>
            <person name="Thoren M.H."/>
            <person name="Johannesson H."/>
        </authorList>
    </citation>
    <scope>NUCLEOTIDE SEQUENCE</scope>
    <source>
        <strain evidence="3">PSN293</strain>
    </source>
</reference>
<evidence type="ECO:0000313" key="3">
    <source>
        <dbReference type="EMBL" id="KAK4211008.1"/>
    </source>
</evidence>
<evidence type="ECO:0000256" key="2">
    <source>
        <dbReference type="SAM" id="SignalP"/>
    </source>
</evidence>
<accession>A0AAN6Y1P8</accession>
<reference evidence="3" key="1">
    <citation type="journal article" date="2023" name="Mol. Phylogenet. Evol.">
        <title>Genome-scale phylogeny and comparative genomics of the fungal order Sordariales.</title>
        <authorList>
            <person name="Hensen N."/>
            <person name="Bonometti L."/>
            <person name="Westerberg I."/>
            <person name="Brannstrom I.O."/>
            <person name="Guillou S."/>
            <person name="Cros-Aarteil S."/>
            <person name="Calhoun S."/>
            <person name="Haridas S."/>
            <person name="Kuo A."/>
            <person name="Mondo S."/>
            <person name="Pangilinan J."/>
            <person name="Riley R."/>
            <person name="LaButti K."/>
            <person name="Andreopoulos B."/>
            <person name="Lipzen A."/>
            <person name="Chen C."/>
            <person name="Yan M."/>
            <person name="Daum C."/>
            <person name="Ng V."/>
            <person name="Clum A."/>
            <person name="Steindorff A."/>
            <person name="Ohm R.A."/>
            <person name="Martin F."/>
            <person name="Silar P."/>
            <person name="Natvig D.O."/>
            <person name="Lalanne C."/>
            <person name="Gautier V."/>
            <person name="Ament-Velasquez S.L."/>
            <person name="Kruys A."/>
            <person name="Hutchinson M.I."/>
            <person name="Powell A.J."/>
            <person name="Barry K."/>
            <person name="Miller A.N."/>
            <person name="Grigoriev I.V."/>
            <person name="Debuchy R."/>
            <person name="Gladieux P."/>
            <person name="Hiltunen Thoren M."/>
            <person name="Johannesson H."/>
        </authorList>
    </citation>
    <scope>NUCLEOTIDE SEQUENCE</scope>
    <source>
        <strain evidence="3">PSN293</strain>
    </source>
</reference>
<evidence type="ECO:0000313" key="4">
    <source>
        <dbReference type="Proteomes" id="UP001301769"/>
    </source>
</evidence>
<protein>
    <submittedName>
        <fullName evidence="3">Uncharacterized protein</fullName>
    </submittedName>
</protein>
<organism evidence="3 4">
    <name type="scientific">Rhypophila decipiens</name>
    <dbReference type="NCBI Taxonomy" id="261697"/>
    <lineage>
        <taxon>Eukaryota</taxon>
        <taxon>Fungi</taxon>
        <taxon>Dikarya</taxon>
        <taxon>Ascomycota</taxon>
        <taxon>Pezizomycotina</taxon>
        <taxon>Sordariomycetes</taxon>
        <taxon>Sordariomycetidae</taxon>
        <taxon>Sordariales</taxon>
        <taxon>Naviculisporaceae</taxon>
        <taxon>Rhypophila</taxon>
    </lineage>
</organism>
<dbReference type="EMBL" id="MU858160">
    <property type="protein sequence ID" value="KAK4211008.1"/>
    <property type="molecule type" value="Genomic_DNA"/>
</dbReference>
<dbReference type="AlphaFoldDB" id="A0AAN6Y1P8"/>
<feature type="chain" id="PRO_5043000517" evidence="2">
    <location>
        <begin position="19"/>
        <end position="403"/>
    </location>
</feature>
<keyword evidence="2" id="KW-0732">Signal</keyword>
<name>A0AAN6Y1P8_9PEZI</name>
<feature type="signal peptide" evidence="2">
    <location>
        <begin position="1"/>
        <end position="18"/>
    </location>
</feature>
<proteinExistence type="predicted"/>
<dbReference type="Proteomes" id="UP001301769">
    <property type="component" value="Unassembled WGS sequence"/>
</dbReference>
<gene>
    <name evidence="3" type="ORF">QBC37DRAFT_447197</name>
</gene>
<comment type="caution">
    <text evidence="3">The sequence shown here is derived from an EMBL/GenBank/DDBJ whole genome shotgun (WGS) entry which is preliminary data.</text>
</comment>
<sequence length="403" mass="44718">MMFVTRITLLVAIQGVAGTLVARQSRVDGGVPVKIDVLQPKNFKELGAKRVKITYGPLAIPSAGDKDTGGMITYSDPNLVVPCTGCFITGMDTDLQWEDGTTANANKGIWLHHTGLMNLNRTDAGCPEWPERIGVNGNERSSFDFTTKGTRKAGYYLQKGDQILKAIDVMNMSDLPRSVYLVMEWEYIEGTPSGFDVVWPVWLDARGNCFETPLSKTGVTEAPVFNSTMLEPGYTVPFDSDLLLLVPHIHDGNVAQDIFMDGKLICTSVPAYGETEAFVTHEGMYGHEHEHEEEEPAHEHGPHRTRKRQDHDHESSGHTYHVSSITQCANIGKVAKGSKFLLTSYYNMTEHKPMTGHDGKEEEIMAIEFLHFARPFDEAMKDIQSQGKPNLQSFVDTVRGLDG</sequence>
<evidence type="ECO:0000256" key="1">
    <source>
        <dbReference type="SAM" id="MobiDB-lite"/>
    </source>
</evidence>
<feature type="region of interest" description="Disordered" evidence="1">
    <location>
        <begin position="285"/>
        <end position="320"/>
    </location>
</feature>